<dbReference type="EMBL" id="KB031030">
    <property type="protein sequence ID" value="ELK06533.1"/>
    <property type="molecule type" value="Genomic_DNA"/>
</dbReference>
<feature type="region of interest" description="Disordered" evidence="1">
    <location>
        <begin position="1"/>
        <end position="52"/>
    </location>
</feature>
<keyword evidence="3" id="KW-1185">Reference proteome</keyword>
<evidence type="ECO:0000256" key="1">
    <source>
        <dbReference type="SAM" id="MobiDB-lite"/>
    </source>
</evidence>
<protein>
    <submittedName>
        <fullName evidence="2">Uncharacterized protein</fullName>
    </submittedName>
</protein>
<name>L5K7R6_PTEAL</name>
<gene>
    <name evidence="2" type="ORF">PAL_GLEAN10022808</name>
</gene>
<accession>L5K7R6</accession>
<proteinExistence type="predicted"/>
<feature type="compositionally biased region" description="Pro residues" evidence="1">
    <location>
        <begin position="26"/>
        <end position="39"/>
    </location>
</feature>
<dbReference type="InParanoid" id="L5K7R6"/>
<feature type="compositionally biased region" description="Low complexity" evidence="1">
    <location>
        <begin position="40"/>
        <end position="52"/>
    </location>
</feature>
<organism evidence="2 3">
    <name type="scientific">Pteropus alecto</name>
    <name type="common">Black flying fox</name>
    <dbReference type="NCBI Taxonomy" id="9402"/>
    <lineage>
        <taxon>Eukaryota</taxon>
        <taxon>Metazoa</taxon>
        <taxon>Chordata</taxon>
        <taxon>Craniata</taxon>
        <taxon>Vertebrata</taxon>
        <taxon>Euteleostomi</taxon>
        <taxon>Mammalia</taxon>
        <taxon>Eutheria</taxon>
        <taxon>Laurasiatheria</taxon>
        <taxon>Chiroptera</taxon>
        <taxon>Yinpterochiroptera</taxon>
        <taxon>Pteropodoidea</taxon>
        <taxon>Pteropodidae</taxon>
        <taxon>Pteropodinae</taxon>
        <taxon>Pteropus</taxon>
    </lineage>
</organism>
<dbReference type="AlphaFoldDB" id="L5K7R6"/>
<sequence length="93" mass="9353">MDTSAGASDQRPRVLVRGSGGGDTAPQPPSLVPPPPSAPALPSSPRGPSRGSFCSAGALVSLGPACTWHWWQTLLAPRCVLVGADRPALGATV</sequence>
<evidence type="ECO:0000313" key="2">
    <source>
        <dbReference type="EMBL" id="ELK06533.1"/>
    </source>
</evidence>
<evidence type="ECO:0000313" key="3">
    <source>
        <dbReference type="Proteomes" id="UP000010552"/>
    </source>
</evidence>
<reference evidence="3" key="1">
    <citation type="journal article" date="2013" name="Science">
        <title>Comparative analysis of bat genomes provides insight into the evolution of flight and immunity.</title>
        <authorList>
            <person name="Zhang G."/>
            <person name="Cowled C."/>
            <person name="Shi Z."/>
            <person name="Huang Z."/>
            <person name="Bishop-Lilly K.A."/>
            <person name="Fang X."/>
            <person name="Wynne J.W."/>
            <person name="Xiong Z."/>
            <person name="Baker M.L."/>
            <person name="Zhao W."/>
            <person name="Tachedjian M."/>
            <person name="Zhu Y."/>
            <person name="Zhou P."/>
            <person name="Jiang X."/>
            <person name="Ng J."/>
            <person name="Yang L."/>
            <person name="Wu L."/>
            <person name="Xiao J."/>
            <person name="Feng Y."/>
            <person name="Chen Y."/>
            <person name="Sun X."/>
            <person name="Zhang Y."/>
            <person name="Marsh G.A."/>
            <person name="Crameri G."/>
            <person name="Broder C.C."/>
            <person name="Frey K.G."/>
            <person name="Wang L.F."/>
            <person name="Wang J."/>
        </authorList>
    </citation>
    <scope>NUCLEOTIDE SEQUENCE [LARGE SCALE GENOMIC DNA]</scope>
</reference>
<dbReference type="Proteomes" id="UP000010552">
    <property type="component" value="Unassembled WGS sequence"/>
</dbReference>